<feature type="transmembrane region" description="Helical" evidence="1">
    <location>
        <begin position="365"/>
        <end position="387"/>
    </location>
</feature>
<keyword evidence="1" id="KW-1133">Transmembrane helix</keyword>
<reference evidence="2 3" key="1">
    <citation type="submission" date="2020-01" db="EMBL/GenBank/DDBJ databases">
        <title>Anaeroalcalibacter tamaniensis gen. nov., sp. nov., moderately halophilic strictly anaerobic fermenter bacterium from mud volcano of Taman peninsula.</title>
        <authorList>
            <person name="Frolova A."/>
            <person name="Merkel A.Y."/>
            <person name="Slobodkin A.I."/>
        </authorList>
    </citation>
    <scope>NUCLEOTIDE SEQUENCE [LARGE SCALE GENOMIC DNA]</scope>
    <source>
        <strain evidence="2 3">F-3ap</strain>
    </source>
</reference>
<feature type="transmembrane region" description="Helical" evidence="1">
    <location>
        <begin position="118"/>
        <end position="143"/>
    </location>
</feature>
<feature type="transmembrane region" description="Helical" evidence="1">
    <location>
        <begin position="339"/>
        <end position="358"/>
    </location>
</feature>
<protein>
    <submittedName>
        <fullName evidence="2">DUF4153 domain-containing protein</fullName>
    </submittedName>
</protein>
<feature type="transmembrane region" description="Helical" evidence="1">
    <location>
        <begin position="197"/>
        <end position="217"/>
    </location>
</feature>
<feature type="transmembrane region" description="Helical" evidence="1">
    <location>
        <begin position="238"/>
        <end position="262"/>
    </location>
</feature>
<feature type="transmembrane region" description="Helical" evidence="1">
    <location>
        <begin position="21"/>
        <end position="40"/>
    </location>
</feature>
<gene>
    <name evidence="2" type="ORF">GXN74_03580</name>
</gene>
<keyword evidence="1" id="KW-0472">Membrane</keyword>
<proteinExistence type="predicted"/>
<dbReference type="EMBL" id="JAAEEH010000006">
    <property type="protein sequence ID" value="NDL66826.1"/>
    <property type="molecule type" value="Genomic_DNA"/>
</dbReference>
<name>A0A7X5KLG8_9FIRM</name>
<dbReference type="Proteomes" id="UP000461585">
    <property type="component" value="Unassembled WGS sequence"/>
</dbReference>
<evidence type="ECO:0000313" key="3">
    <source>
        <dbReference type="Proteomes" id="UP000461585"/>
    </source>
</evidence>
<keyword evidence="3" id="KW-1185">Reference proteome</keyword>
<accession>A0A7X5KLG8</accession>
<sequence length="618" mass="68005">MNVITRSISQVFKGAAKAFQTFPASIASALAFAIVTMVRIQMDWPQQEAYNFLFNCLHLAFALGAIFSLAAVTAAQSRRNEPRAFLAANLLGAAVVVATFLLLILFGGTDTALDGTRYARVTGLAASRVSAAMFVSLLSFVILAGHPKDQSDFASSFFMTHKAFFIALLYGLVIVGGASGVAGAIQALLYRGMSSKVYMYIGTVAGFLAFTIFLGYFPDFRKGEVDERRETAQKQPRFIEVLFGYIMVPIALALTVVLLIWSGRTVVTGEWPPFLRLSGIAASYAVGGIWLHIMVTQHESGLAKFYRLAYPVSALVILVFEARALLVQLGRSGLKTEEYSFGLIWIIAVLAAVLLLLLKANAHTPIALLTCAVAVFSVLPLLGYHALPVAAQVNRLETLLVDQRMLEGGQLLPAAAEPELSVREAITDAVNFLAYMEDARLPAWFDKRLAEGNVFRDRLGFEQAWPERDEFYPSDPGGYMGTSLYLQAEAIDIGDYGWAVNLLQEKGGTSARVDGRRGDYRIHWTVDPPTGIPSLKVELDGRVILEEDLNDYIDRITGKYPPGRAEPFQATLEDMSLRLETPEVDILLVFGNVDIHVDTRQDTINYWINLNALYLREK</sequence>
<comment type="caution">
    <text evidence="2">The sequence shown here is derived from an EMBL/GenBank/DDBJ whole genome shotgun (WGS) entry which is preliminary data.</text>
</comment>
<feature type="transmembrane region" description="Helical" evidence="1">
    <location>
        <begin position="52"/>
        <end position="72"/>
    </location>
</feature>
<evidence type="ECO:0000313" key="2">
    <source>
        <dbReference type="EMBL" id="NDL66826.1"/>
    </source>
</evidence>
<keyword evidence="1" id="KW-0812">Transmembrane</keyword>
<organism evidence="2 3">
    <name type="scientific">Anaerotalea alkaliphila</name>
    <dbReference type="NCBI Taxonomy" id="2662126"/>
    <lineage>
        <taxon>Bacteria</taxon>
        <taxon>Bacillati</taxon>
        <taxon>Bacillota</taxon>
        <taxon>Clostridia</taxon>
        <taxon>Eubacteriales</taxon>
        <taxon>Anaerotalea</taxon>
    </lineage>
</organism>
<feature type="transmembrane region" description="Helical" evidence="1">
    <location>
        <begin position="84"/>
        <end position="106"/>
    </location>
</feature>
<evidence type="ECO:0000256" key="1">
    <source>
        <dbReference type="SAM" id="Phobius"/>
    </source>
</evidence>
<feature type="transmembrane region" description="Helical" evidence="1">
    <location>
        <begin position="308"/>
        <end position="327"/>
    </location>
</feature>
<feature type="transmembrane region" description="Helical" evidence="1">
    <location>
        <begin position="164"/>
        <end position="185"/>
    </location>
</feature>
<dbReference type="RefSeq" id="WP_162369554.1">
    <property type="nucleotide sequence ID" value="NZ_JAAEEH010000006.1"/>
</dbReference>
<feature type="transmembrane region" description="Helical" evidence="1">
    <location>
        <begin position="274"/>
        <end position="296"/>
    </location>
</feature>
<dbReference type="AlphaFoldDB" id="A0A7X5KLG8"/>